<evidence type="ECO:0000313" key="21">
    <source>
        <dbReference type="EMBL" id="AWK92190.1"/>
    </source>
</evidence>
<keyword evidence="16 20" id="KW-0793">Thylakoid</keyword>
<evidence type="ECO:0000256" key="12">
    <source>
        <dbReference type="ARBA" id="ARBA00022957"/>
    </source>
</evidence>
<evidence type="ECO:0000256" key="3">
    <source>
        <dbReference type="ARBA" id="ARBA00005698"/>
    </source>
</evidence>
<evidence type="ECO:0000256" key="4">
    <source>
        <dbReference type="ARBA" id="ARBA00011199"/>
    </source>
</evidence>
<keyword evidence="8 20" id="KW-0934">Plastid</keyword>
<proteinExistence type="inferred from homology"/>
<dbReference type="AlphaFoldDB" id="A0A2U8KJD0"/>
<feature type="transmembrane region" description="Helical" evidence="20">
    <location>
        <begin position="154"/>
        <end position="175"/>
    </location>
</feature>
<reference evidence="21" key="1">
    <citation type="submission" date="2017-12" db="EMBL/GenBank/DDBJ databases">
        <title>A whole chloroplast genome phylogeny of diploid species of Isoetes (Isoetaceae, Lycopodiophyta) in the southeastern United States.</title>
        <authorList>
            <person name="Schafran P.W."/>
            <person name="Zimmer E.A."/>
            <person name="Taylor W.C."/>
            <person name="Musselman L.J."/>
        </authorList>
    </citation>
    <scope>NUCLEOTIDE SEQUENCE</scope>
</reference>
<comment type="catalytic activity">
    <reaction evidence="19 20">
        <text>a plastoquinone + NADH + (n+1) H(+)(in) = a plastoquinol + NAD(+) + n H(+)(out)</text>
        <dbReference type="Rhea" id="RHEA:42608"/>
        <dbReference type="Rhea" id="RHEA-COMP:9561"/>
        <dbReference type="Rhea" id="RHEA-COMP:9562"/>
        <dbReference type="ChEBI" id="CHEBI:15378"/>
        <dbReference type="ChEBI" id="CHEBI:17757"/>
        <dbReference type="ChEBI" id="CHEBI:57540"/>
        <dbReference type="ChEBI" id="CHEBI:57945"/>
        <dbReference type="ChEBI" id="CHEBI:62192"/>
    </reaction>
</comment>
<sequence>MINLPEPIHEAIFVSLELGPILGGPGVVSLTNIVYSAPLSGSVFACISPPYLLPNADFVAAVQISIHVGAVNVSIVSAVTSTNEPQSFHLSTYRTAGDGITLALCISLFFLPIIMILNTSWSRVSLIVLPGGIVEEPLTDDVQRIGSHSLTDSLLPFELLSIVLLVALVGAITTARRGKMFELEESEVLQAKDDFFVS</sequence>
<comment type="similarity">
    <text evidence="3 20">Belongs to the complex I subunit 6 family.</text>
</comment>
<evidence type="ECO:0000256" key="15">
    <source>
        <dbReference type="ARBA" id="ARBA00023027"/>
    </source>
</evidence>
<keyword evidence="9 20" id="KW-0812">Transmembrane</keyword>
<accession>A0A2U8KJD0</accession>
<dbReference type="GO" id="GO:0048038">
    <property type="term" value="F:quinone binding"/>
    <property type="evidence" value="ECO:0007669"/>
    <property type="project" value="UniProtKB-KW"/>
</dbReference>
<dbReference type="InterPro" id="IPR042106">
    <property type="entry name" value="Nuo/plastoQ_OxRdtase_6_NuoJ"/>
</dbReference>
<gene>
    <name evidence="21" type="primary">ndhG</name>
</gene>
<keyword evidence="10 20" id="KW-0874">Quinone</keyword>
<dbReference type="InterPro" id="IPR001457">
    <property type="entry name" value="NADH_UbQ/plastoQ_OxRdtase_su6"/>
</dbReference>
<dbReference type="GeneID" id="37501676"/>
<evidence type="ECO:0000256" key="18">
    <source>
        <dbReference type="ARBA" id="ARBA00047726"/>
    </source>
</evidence>
<comment type="subunit">
    <text evidence="4 20">NDH is composed of at least 16 different subunits, 5 of which are encoded in the nucleus.</text>
</comment>
<keyword evidence="11 20" id="KW-0521">NADP</keyword>
<keyword evidence="15 20" id="KW-0520">NAD</keyword>
<evidence type="ECO:0000256" key="19">
    <source>
        <dbReference type="ARBA" id="ARBA00048026"/>
    </source>
</evidence>
<name>A0A2U8KJD0_9TRAC</name>
<evidence type="ECO:0000256" key="7">
    <source>
        <dbReference type="ARBA" id="ARBA00022528"/>
    </source>
</evidence>
<evidence type="ECO:0000256" key="20">
    <source>
        <dbReference type="RuleBase" id="RU004431"/>
    </source>
</evidence>
<evidence type="ECO:0000256" key="14">
    <source>
        <dbReference type="ARBA" id="ARBA00022989"/>
    </source>
</evidence>
<dbReference type="PANTHER" id="PTHR48479:SF1">
    <property type="entry name" value="NAD(P)H-QUINONE OXIDOREDUCTASE SUBUNIT 6, CHLOROPLASTIC"/>
    <property type="match status" value="1"/>
</dbReference>
<evidence type="ECO:0000256" key="9">
    <source>
        <dbReference type="ARBA" id="ARBA00022692"/>
    </source>
</evidence>
<dbReference type="Gene3D" id="1.20.120.1200">
    <property type="entry name" value="NADH-ubiquinone/plastoquinone oxidoreductase chain 6, subunit NuoJ"/>
    <property type="match status" value="1"/>
</dbReference>
<evidence type="ECO:0000256" key="16">
    <source>
        <dbReference type="ARBA" id="ARBA00023078"/>
    </source>
</evidence>
<evidence type="ECO:0000256" key="10">
    <source>
        <dbReference type="ARBA" id="ARBA00022719"/>
    </source>
</evidence>
<comment type="catalytic activity">
    <reaction evidence="18 20">
        <text>a plastoquinone + NADPH + (n+1) H(+)(in) = a plastoquinol + NADP(+) + n H(+)(out)</text>
        <dbReference type="Rhea" id="RHEA:42612"/>
        <dbReference type="Rhea" id="RHEA-COMP:9561"/>
        <dbReference type="Rhea" id="RHEA-COMP:9562"/>
        <dbReference type="ChEBI" id="CHEBI:15378"/>
        <dbReference type="ChEBI" id="CHEBI:17757"/>
        <dbReference type="ChEBI" id="CHEBI:57783"/>
        <dbReference type="ChEBI" id="CHEBI:58349"/>
        <dbReference type="ChEBI" id="CHEBI:62192"/>
    </reaction>
</comment>
<evidence type="ECO:0000256" key="8">
    <source>
        <dbReference type="ARBA" id="ARBA00022640"/>
    </source>
</evidence>
<evidence type="ECO:0000256" key="17">
    <source>
        <dbReference type="ARBA" id="ARBA00023136"/>
    </source>
</evidence>
<keyword evidence="17 20" id="KW-0472">Membrane</keyword>
<dbReference type="InterPro" id="IPR050290">
    <property type="entry name" value="NAD(P)H-Q_Oxidoreduct_6"/>
</dbReference>
<organism evidence="21">
    <name type="scientific">Isoetes nuttallii</name>
    <dbReference type="NCBI Taxonomy" id="358751"/>
    <lineage>
        <taxon>Eukaryota</taxon>
        <taxon>Viridiplantae</taxon>
        <taxon>Streptophyta</taxon>
        <taxon>Embryophyta</taxon>
        <taxon>Tracheophyta</taxon>
        <taxon>Lycopodiopsida</taxon>
        <taxon>Isoetales</taxon>
        <taxon>Isoetaceae</taxon>
        <taxon>Isoetes</taxon>
    </lineage>
</organism>
<evidence type="ECO:0000256" key="5">
    <source>
        <dbReference type="ARBA" id="ARBA00018131"/>
    </source>
</evidence>
<dbReference type="RefSeq" id="YP_009498814.1">
    <property type="nucleotide sequence ID" value="NC_038073.1"/>
</dbReference>
<evidence type="ECO:0000256" key="11">
    <source>
        <dbReference type="ARBA" id="ARBA00022857"/>
    </source>
</evidence>
<geneLocation type="chloroplast" evidence="21"/>
<comment type="subcellular location">
    <subcellularLocation>
        <location evidence="2">Plastid</location>
        <location evidence="2">Chloroplast thylakoid membrane</location>
        <topology evidence="2">Multi-pass membrane protein</topology>
    </subcellularLocation>
</comment>
<keyword evidence="14 20" id="KW-1133">Transmembrane helix</keyword>
<dbReference type="PANTHER" id="PTHR48479">
    <property type="entry name" value="NAD(P)H-QUINONE OXIDOREDUCTASE SUBUNIT 6, CHLOROPLASTIC"/>
    <property type="match status" value="1"/>
</dbReference>
<dbReference type="GO" id="GO:0009535">
    <property type="term" value="C:chloroplast thylakoid membrane"/>
    <property type="evidence" value="ECO:0007669"/>
    <property type="project" value="UniProtKB-SubCell"/>
</dbReference>
<feature type="transmembrane region" description="Helical" evidence="20">
    <location>
        <begin position="100"/>
        <end position="121"/>
    </location>
</feature>
<comment type="function">
    <text evidence="1 20">NDH shuttles electrons from NAD(P)H:plastoquinone, via FMN and iron-sulfur (Fe-S) centers, to quinones in the photosynthetic chain and possibly in a chloroplast respiratory chain. The immediate electron acceptor for the enzyme in this species is believed to be plastoquinone. Couples the redox reaction to proton translocation, and thus conserves the redox energy in a proton gradient.</text>
</comment>
<evidence type="ECO:0000256" key="2">
    <source>
        <dbReference type="ARBA" id="ARBA00004454"/>
    </source>
</evidence>
<keyword evidence="12 20" id="KW-0618">Plastoquinone</keyword>
<evidence type="ECO:0000256" key="6">
    <source>
        <dbReference type="ARBA" id="ARBA00022448"/>
    </source>
</evidence>
<keyword evidence="7 20" id="KW-0150">Chloroplast</keyword>
<keyword evidence="6" id="KW-0813">Transport</keyword>
<protein>
    <recommendedName>
        <fullName evidence="5 20">NAD(P)H-quinone oxidoreductase subunit 6, chloroplastic</fullName>
        <ecNumber evidence="20">7.1.1.-</ecNumber>
    </recommendedName>
</protein>
<dbReference type="EMBL" id="MG668899">
    <property type="protein sequence ID" value="AWK92190.1"/>
    <property type="molecule type" value="Genomic_DNA"/>
</dbReference>
<dbReference type="Pfam" id="PF00499">
    <property type="entry name" value="Oxidored_q3"/>
    <property type="match status" value="1"/>
</dbReference>
<dbReference type="GO" id="GO:0008137">
    <property type="term" value="F:NADH dehydrogenase (ubiquinone) activity"/>
    <property type="evidence" value="ECO:0007669"/>
    <property type="project" value="UniProtKB-UniRule"/>
</dbReference>
<feature type="transmembrane region" description="Helical" evidence="20">
    <location>
        <begin position="58"/>
        <end position="79"/>
    </location>
</feature>
<dbReference type="EC" id="7.1.1.-" evidence="20"/>
<evidence type="ECO:0000256" key="13">
    <source>
        <dbReference type="ARBA" id="ARBA00022967"/>
    </source>
</evidence>
<evidence type="ECO:0000256" key="1">
    <source>
        <dbReference type="ARBA" id="ARBA00004059"/>
    </source>
</evidence>
<keyword evidence="13" id="KW-1278">Translocase</keyword>